<dbReference type="GO" id="GO:0005524">
    <property type="term" value="F:ATP binding"/>
    <property type="evidence" value="ECO:0007669"/>
    <property type="project" value="UniProtKB-KW"/>
</dbReference>
<dbReference type="Proteomes" id="UP000001784">
    <property type="component" value="Chromosome"/>
</dbReference>
<dbReference type="STRING" id="335543.Sfum_1613"/>
<dbReference type="Gene3D" id="3.40.50.620">
    <property type="entry name" value="HUPs"/>
    <property type="match status" value="1"/>
</dbReference>
<keyword evidence="2" id="KW-0067">ATP-binding</keyword>
<reference evidence="5 6" key="1">
    <citation type="submission" date="2006-10" db="EMBL/GenBank/DDBJ databases">
        <title>Complete sequence of Syntrophobacter fumaroxidans MPOB.</title>
        <authorList>
            <consortium name="US DOE Joint Genome Institute"/>
            <person name="Copeland A."/>
            <person name="Lucas S."/>
            <person name="Lapidus A."/>
            <person name="Barry K."/>
            <person name="Detter J.C."/>
            <person name="Glavina del Rio T."/>
            <person name="Hammon N."/>
            <person name="Israni S."/>
            <person name="Pitluck S."/>
            <person name="Goltsman E.G."/>
            <person name="Martinez M."/>
            <person name="Schmutz J."/>
            <person name="Larimer F."/>
            <person name="Land M."/>
            <person name="Hauser L."/>
            <person name="Kyrpides N."/>
            <person name="Kim E."/>
            <person name="Boone D.R."/>
            <person name="Brockman F."/>
            <person name="Culley D."/>
            <person name="Ferry J."/>
            <person name="Gunsalus R."/>
            <person name="McInerney M.J."/>
            <person name="Morrison M."/>
            <person name="Plugge C."/>
            <person name="Rohlin L."/>
            <person name="Scholten J."/>
            <person name="Sieber J."/>
            <person name="Stams A.J.M."/>
            <person name="Worm P."/>
            <person name="Henstra A.M."/>
            <person name="Richardson P."/>
        </authorList>
    </citation>
    <scope>NUCLEOTIDE SEQUENCE [LARGE SCALE GENOMIC DNA]</scope>
    <source>
        <strain evidence="6">DSM 10017 / MPOB</strain>
    </source>
</reference>
<dbReference type="InterPro" id="IPR035107">
    <property type="entry name" value="tRNA_thiolation_TtcA_Ctu1"/>
</dbReference>
<organism evidence="5 6">
    <name type="scientific">Syntrophobacter fumaroxidans (strain DSM 10017 / MPOB)</name>
    <dbReference type="NCBI Taxonomy" id="335543"/>
    <lineage>
        <taxon>Bacteria</taxon>
        <taxon>Pseudomonadati</taxon>
        <taxon>Thermodesulfobacteriota</taxon>
        <taxon>Syntrophobacteria</taxon>
        <taxon>Syntrophobacterales</taxon>
        <taxon>Syntrophobacteraceae</taxon>
        <taxon>Syntrophobacter</taxon>
    </lineage>
</organism>
<feature type="binding site" evidence="2">
    <location>
        <position position="138"/>
    </location>
    <ligand>
        <name>ATP</name>
        <dbReference type="ChEBI" id="CHEBI:30616"/>
    </ligand>
</feature>
<dbReference type="PIRSF" id="PIRSF004976">
    <property type="entry name" value="ATPase_YdaO"/>
    <property type="match status" value="1"/>
</dbReference>
<feature type="binding site" evidence="2">
    <location>
        <position position="133"/>
    </location>
    <ligand>
        <name>ATP</name>
        <dbReference type="ChEBI" id="CHEBI:30616"/>
    </ligand>
</feature>
<dbReference type="CDD" id="cd24138">
    <property type="entry name" value="TtcA-like"/>
    <property type="match status" value="1"/>
</dbReference>
<dbReference type="EMBL" id="CP000478">
    <property type="protein sequence ID" value="ABK17300.1"/>
    <property type="molecule type" value="Genomic_DNA"/>
</dbReference>
<dbReference type="Pfam" id="PF01171">
    <property type="entry name" value="ATP_bind_3"/>
    <property type="match status" value="1"/>
</dbReference>
<dbReference type="GO" id="GO:0008033">
    <property type="term" value="P:tRNA processing"/>
    <property type="evidence" value="ECO:0007669"/>
    <property type="project" value="InterPro"/>
</dbReference>
<dbReference type="RefSeq" id="WP_011698470.1">
    <property type="nucleotide sequence ID" value="NC_008554.1"/>
</dbReference>
<dbReference type="PANTHER" id="PTHR43686">
    <property type="entry name" value="SULFURTRANSFERASE-RELATED"/>
    <property type="match status" value="1"/>
</dbReference>
<feature type="region of interest" description="Disordered" evidence="3">
    <location>
        <begin position="239"/>
        <end position="273"/>
    </location>
</feature>
<evidence type="ECO:0000313" key="6">
    <source>
        <dbReference type="Proteomes" id="UP000001784"/>
    </source>
</evidence>
<dbReference type="OrthoDB" id="9801054at2"/>
<feature type="binding site" evidence="2">
    <location>
        <position position="37"/>
    </location>
    <ligand>
        <name>ATP</name>
        <dbReference type="ChEBI" id="CHEBI:30616"/>
    </ligand>
</feature>
<keyword evidence="2" id="KW-0547">Nucleotide-binding</keyword>
<dbReference type="KEGG" id="sfu:Sfum_1613"/>
<accession>A0LIP8</accession>
<feature type="binding site" evidence="2">
    <location>
        <begin position="31"/>
        <end position="33"/>
    </location>
    <ligand>
        <name>ATP</name>
        <dbReference type="ChEBI" id="CHEBI:30616"/>
    </ligand>
</feature>
<dbReference type="SUPFAM" id="SSF52402">
    <property type="entry name" value="Adenine nucleotide alpha hydrolases-like"/>
    <property type="match status" value="1"/>
</dbReference>
<feature type="binding site" evidence="2">
    <location>
        <position position="63"/>
    </location>
    <ligand>
        <name>ATP</name>
        <dbReference type="ChEBI" id="CHEBI:30616"/>
    </ligand>
</feature>
<protein>
    <submittedName>
        <fullName evidence="5">PP-loop domain protein</fullName>
    </submittedName>
</protein>
<gene>
    <name evidence="5" type="ordered locus">Sfum_1613</name>
</gene>
<evidence type="ECO:0000256" key="1">
    <source>
        <dbReference type="ARBA" id="ARBA00022679"/>
    </source>
</evidence>
<dbReference type="eggNOG" id="COG0037">
    <property type="taxonomic scope" value="Bacteria"/>
</dbReference>
<feature type="compositionally biased region" description="Basic and acidic residues" evidence="3">
    <location>
        <begin position="259"/>
        <end position="273"/>
    </location>
</feature>
<evidence type="ECO:0000259" key="4">
    <source>
        <dbReference type="Pfam" id="PF01171"/>
    </source>
</evidence>
<dbReference type="GO" id="GO:0016740">
    <property type="term" value="F:transferase activity"/>
    <property type="evidence" value="ECO:0007669"/>
    <property type="project" value="UniProtKB-KW"/>
</dbReference>
<evidence type="ECO:0000256" key="2">
    <source>
        <dbReference type="PIRSR" id="PIRSR004976-51"/>
    </source>
</evidence>
<keyword evidence="1" id="KW-0808">Transferase</keyword>
<evidence type="ECO:0000313" key="5">
    <source>
        <dbReference type="EMBL" id="ABK17300.1"/>
    </source>
</evidence>
<feature type="domain" description="tRNA(Ile)-lysidine/2-thiocytidine synthase N-terminal" evidence="4">
    <location>
        <begin position="28"/>
        <end position="191"/>
    </location>
</feature>
<evidence type="ECO:0000256" key="3">
    <source>
        <dbReference type="SAM" id="MobiDB-lite"/>
    </source>
</evidence>
<dbReference type="FunCoup" id="A0LIP8">
    <property type="interactions" value="379"/>
</dbReference>
<dbReference type="InParanoid" id="A0LIP8"/>
<dbReference type="PANTHER" id="PTHR43686:SF1">
    <property type="entry name" value="AMINOTRAN_5 DOMAIN-CONTAINING PROTEIN"/>
    <property type="match status" value="1"/>
</dbReference>
<proteinExistence type="predicted"/>
<dbReference type="HOGENOM" id="CLU_026481_5_2_7"/>
<sequence length="273" mass="30675">MAYIDREVRRLLGKAIYEYELIDDGDRIAVAVSGGKDSMLLLWLLRERLSRIPVSYDLVAVHVDPGFDPQGADRLEAFFVREGFRYEVIRTDHGRIAHGPDNRENPCFLCSRLRRTALFRKAHELGCSKIAMGHNQDDLIETFFINIFYGAQVAGMVPRQSFFDGAVTVIRPLALVPAAKVLRLSQRLGLPIVATCCPSAPLNKRQEVRSMLEGLYRKNAKVRGNIFYAMSHVNLEYLPPAPGTRKKRENPARAGKGKNGPDHDGTSQDILSR</sequence>
<dbReference type="InterPro" id="IPR011063">
    <property type="entry name" value="TilS/TtcA_N"/>
</dbReference>
<keyword evidence="6" id="KW-1185">Reference proteome</keyword>
<dbReference type="InterPro" id="IPR014729">
    <property type="entry name" value="Rossmann-like_a/b/a_fold"/>
</dbReference>
<dbReference type="AlphaFoldDB" id="A0LIP8"/>
<name>A0LIP8_SYNFM</name>